<evidence type="ECO:0000256" key="1">
    <source>
        <dbReference type="SAM" id="SignalP"/>
    </source>
</evidence>
<sequence>MKLTKFALAPLAAAVLLAGCDQEWPDLDNPGIPPVIPVGEQVASFDDSTVTGDCENTTSCWAGWNVIQSANVDDDAFLFGTAKTLVNTPTGGWESAKIGNWEDKYNGTSLIQTIGQTEDRITDALTGELVSPPILIENNYLQLQVAGGNYSILAKEGMTGVLVEILPIGASATSLLSEPAEVIGWASGENSNNFAWKAFDVSAFNDGTRYARIRVIDANTSGWGQTIIDNVYRSDELVREVEVIDKKMIGSFDLAPVSHTAPGWTSTFTANVVGNTEGSPQMIGQAVNTCIAGACDATTGTLTSDAFEIEQDFINFAIIGGGNDGQQVFVKLSVDLDGNGAFTEQRSESPNTCGAWSEPVWVSWPVSEFKGKKAQFEIIDNETNGCGFIAVDQIHQSGVTQ</sequence>
<dbReference type="OrthoDB" id="6375342at2"/>
<dbReference type="RefSeq" id="WP_040992898.1">
    <property type="nucleotide sequence ID" value="NZ_JTKH01000025.1"/>
</dbReference>
<evidence type="ECO:0000313" key="2">
    <source>
        <dbReference type="EMBL" id="KII75322.1"/>
    </source>
</evidence>
<gene>
    <name evidence="2" type="ORF">OJ16_18710</name>
</gene>
<protein>
    <recommendedName>
        <fullName evidence="4">Pullulanase carbohydrate-binding module 41 domain-containing protein</fullName>
    </recommendedName>
</protein>
<keyword evidence="3" id="KW-1185">Reference proteome</keyword>
<accession>A0A0C2NMQ1</accession>
<keyword evidence="1" id="KW-0732">Signal</keyword>
<accession>A0A0C2JL56</accession>
<reference evidence="2 3" key="1">
    <citation type="submission" date="2014-11" db="EMBL/GenBank/DDBJ databases">
        <title>Draft Genome Sequence of Vibrio piscirenalis strains CECT 8603T and CECT 8604, two marine Gammaproteobacterium isolated from cultured gilthead sea bream (Sparus aurata).</title>
        <authorList>
            <person name="Arahal D.R."/>
            <person name="Rodrigo-Torres L."/>
            <person name="Lucena T."/>
            <person name="Pujalte M.J."/>
        </authorList>
    </citation>
    <scope>NUCLEOTIDE SEQUENCE [LARGE SCALE GENOMIC DNA]</scope>
    <source>
        <strain evidence="2 3">DCR 1-4-2</strain>
    </source>
</reference>
<name>A0A0C2JL56_9VIBR</name>
<dbReference type="AlphaFoldDB" id="A0A0C2JL56"/>
<dbReference type="STRING" id="1461322.OJ16_18710"/>
<dbReference type="PROSITE" id="PS51257">
    <property type="entry name" value="PROKAR_LIPOPROTEIN"/>
    <property type="match status" value="1"/>
</dbReference>
<dbReference type="Proteomes" id="UP000031672">
    <property type="component" value="Unassembled WGS sequence"/>
</dbReference>
<evidence type="ECO:0000313" key="3">
    <source>
        <dbReference type="Proteomes" id="UP000031672"/>
    </source>
</evidence>
<organism evidence="2 3">
    <name type="scientific">Vibrio renipiscarius</name>
    <dbReference type="NCBI Taxonomy" id="1461322"/>
    <lineage>
        <taxon>Bacteria</taxon>
        <taxon>Pseudomonadati</taxon>
        <taxon>Pseudomonadota</taxon>
        <taxon>Gammaproteobacteria</taxon>
        <taxon>Vibrionales</taxon>
        <taxon>Vibrionaceae</taxon>
        <taxon>Vibrio</taxon>
    </lineage>
</organism>
<feature type="signal peptide" evidence="1">
    <location>
        <begin position="1"/>
        <end position="18"/>
    </location>
</feature>
<comment type="caution">
    <text evidence="2">The sequence shown here is derived from an EMBL/GenBank/DDBJ whole genome shotgun (WGS) entry which is preliminary data.</text>
</comment>
<evidence type="ECO:0008006" key="4">
    <source>
        <dbReference type="Google" id="ProtNLM"/>
    </source>
</evidence>
<dbReference type="EMBL" id="JTKH01000025">
    <property type="protein sequence ID" value="KII75322.1"/>
    <property type="molecule type" value="Genomic_DNA"/>
</dbReference>
<proteinExistence type="predicted"/>
<feature type="chain" id="PRO_5009758629" description="Pullulanase carbohydrate-binding module 41 domain-containing protein" evidence="1">
    <location>
        <begin position="19"/>
        <end position="401"/>
    </location>
</feature>